<feature type="domain" description="RagB/SusD" evidence="6">
    <location>
        <begin position="318"/>
        <end position="634"/>
    </location>
</feature>
<evidence type="ECO:0000256" key="4">
    <source>
        <dbReference type="ARBA" id="ARBA00023136"/>
    </source>
</evidence>
<dbReference type="SUPFAM" id="SSF48452">
    <property type="entry name" value="TPR-like"/>
    <property type="match status" value="1"/>
</dbReference>
<evidence type="ECO:0000259" key="6">
    <source>
        <dbReference type="Pfam" id="PF07980"/>
    </source>
</evidence>
<evidence type="ECO:0000256" key="5">
    <source>
        <dbReference type="ARBA" id="ARBA00023237"/>
    </source>
</evidence>
<evidence type="ECO:0000256" key="3">
    <source>
        <dbReference type="ARBA" id="ARBA00022729"/>
    </source>
</evidence>
<dbReference type="InterPro" id="IPR033985">
    <property type="entry name" value="SusD-like_N"/>
</dbReference>
<dbReference type="GO" id="GO:0009279">
    <property type="term" value="C:cell outer membrane"/>
    <property type="evidence" value="ECO:0007669"/>
    <property type="project" value="UniProtKB-SubCell"/>
</dbReference>
<dbReference type="PROSITE" id="PS51257">
    <property type="entry name" value="PROKAR_LIPOPROTEIN"/>
    <property type="match status" value="1"/>
</dbReference>
<dbReference type="Gene3D" id="1.25.40.390">
    <property type="match status" value="1"/>
</dbReference>
<dbReference type="Proteomes" id="UP000284243">
    <property type="component" value="Unassembled WGS sequence"/>
</dbReference>
<name>A0A412TWM1_9BACT</name>
<dbReference type="Pfam" id="PF14322">
    <property type="entry name" value="SusD-like_3"/>
    <property type="match status" value="1"/>
</dbReference>
<dbReference type="RefSeq" id="WP_022160659.1">
    <property type="nucleotide sequence ID" value="NZ_CABJFF010000003.1"/>
</dbReference>
<dbReference type="Pfam" id="PF07980">
    <property type="entry name" value="SusD_RagB"/>
    <property type="match status" value="1"/>
</dbReference>
<evidence type="ECO:0000256" key="2">
    <source>
        <dbReference type="ARBA" id="ARBA00006275"/>
    </source>
</evidence>
<feature type="domain" description="SusD-like N-terminal" evidence="7">
    <location>
        <begin position="103"/>
        <end position="230"/>
    </location>
</feature>
<comment type="subcellular location">
    <subcellularLocation>
        <location evidence="1">Cell outer membrane</location>
    </subcellularLocation>
</comment>
<protein>
    <submittedName>
        <fullName evidence="8">RagB/SusD family nutrient uptake outer membrane protein</fullName>
    </submittedName>
</protein>
<organism evidence="8 9">
    <name type="scientific">Odoribacter splanchnicus</name>
    <dbReference type="NCBI Taxonomy" id="28118"/>
    <lineage>
        <taxon>Bacteria</taxon>
        <taxon>Pseudomonadati</taxon>
        <taxon>Bacteroidota</taxon>
        <taxon>Bacteroidia</taxon>
        <taxon>Bacteroidales</taxon>
        <taxon>Odoribacteraceae</taxon>
        <taxon>Odoribacter</taxon>
    </lineage>
</organism>
<dbReference type="EMBL" id="QRYC01000003">
    <property type="protein sequence ID" value="RGU58182.1"/>
    <property type="molecule type" value="Genomic_DNA"/>
</dbReference>
<reference evidence="8 9" key="1">
    <citation type="submission" date="2018-08" db="EMBL/GenBank/DDBJ databases">
        <title>A genome reference for cultivated species of the human gut microbiota.</title>
        <authorList>
            <person name="Zou Y."/>
            <person name="Xue W."/>
            <person name="Luo G."/>
        </authorList>
    </citation>
    <scope>NUCLEOTIDE SEQUENCE [LARGE SCALE GENOMIC DNA]</scope>
    <source>
        <strain evidence="8 9">AF16-14</strain>
    </source>
</reference>
<sequence length="634" mass="73449">MKYNILNQLKQTVVALTLIAGVSSCDYLDVIPDNLPTIDHAFQDRAAAEKSLFTCYSRLPRPAQPWEDPAMLGSDEMYAYQGPDQMTRDLIGLITGKQSTDNGNMLYNKYKDFYTGIRDCNTFLEKIHEPYDLTLEESVRWTAEVNFLKAYYHFCLFRMYGAIVIADKNLEVSVDPEAMRQYREPVDVCVNYIDSLLVLAAKNLPDVIEKPTTELGRITRPIALAVRAKLWVTAASPLFNGNTDYANIIDNKGRTLFPQTVDPKKWEKAKNACSEAIQSAEAAGCALYHMAVDPVTLNDEMRQELELRMILFDKWNSETIWGATNADPYWMASLTMPQLNTDLDGSYSARSMFVPTLDVVETYYTKNGVPIDEDPEFAYDNRYEVRQATSNEKWQIREGEYTARLHFDREPRFYASIGFDRGMWFGNGRTNVNDYNSLYYTPMRKGEACGIKQHFYSATGYFCKKLHDYRTIADKNNFTYEQVPFPAIRLADLYLLYAEARNEVLGAPDDSVYLYVDRIRERAHLKGVVESWAQHSVNSSKPTSQTGMREIIHQERMIELAMEGQRFWDIRRWKEASDYFNRPIRGWNIKGTTMEDFYNITLIEKRSFNKKDYLWPYSTQELINNPSLEQNYGW</sequence>
<evidence type="ECO:0000313" key="8">
    <source>
        <dbReference type="EMBL" id="RGU58182.1"/>
    </source>
</evidence>
<dbReference type="InterPro" id="IPR012944">
    <property type="entry name" value="SusD_RagB_dom"/>
</dbReference>
<dbReference type="InterPro" id="IPR011990">
    <property type="entry name" value="TPR-like_helical_dom_sf"/>
</dbReference>
<accession>A0A412TWM1</accession>
<comment type="similarity">
    <text evidence="2">Belongs to the SusD family.</text>
</comment>
<keyword evidence="4" id="KW-0472">Membrane</keyword>
<comment type="caution">
    <text evidence="8">The sequence shown here is derived from an EMBL/GenBank/DDBJ whole genome shotgun (WGS) entry which is preliminary data.</text>
</comment>
<dbReference type="AlphaFoldDB" id="A0A412TWM1"/>
<evidence type="ECO:0000259" key="7">
    <source>
        <dbReference type="Pfam" id="PF14322"/>
    </source>
</evidence>
<gene>
    <name evidence="8" type="ORF">DWW57_03780</name>
</gene>
<keyword evidence="3" id="KW-0732">Signal</keyword>
<keyword evidence="5" id="KW-0998">Cell outer membrane</keyword>
<evidence type="ECO:0000256" key="1">
    <source>
        <dbReference type="ARBA" id="ARBA00004442"/>
    </source>
</evidence>
<evidence type="ECO:0000313" key="9">
    <source>
        <dbReference type="Proteomes" id="UP000284243"/>
    </source>
</evidence>
<proteinExistence type="inferred from homology"/>